<accession>A0A1S6JPZ3</accession>
<keyword evidence="1" id="KW-0732">Signal</keyword>
<evidence type="ECO:0000313" key="2">
    <source>
        <dbReference type="EMBL" id="AQS80485.1"/>
    </source>
</evidence>
<dbReference type="InterPro" id="IPR018247">
    <property type="entry name" value="EF_Hand_1_Ca_BS"/>
</dbReference>
<sequence>MMRTSLVLIGLVVIALGQALPTHSNSRQKRGFRINSSSRVAHGYGKRTFNTMDDSLFPSPSSNGLMTVQELAQLAAENPSLSEALIQKFIDADGDGIVSTQELFGVAVE</sequence>
<organism evidence="2">
    <name type="scientific">Charonia tritonis</name>
    <name type="common">giant triton snail</name>
    <dbReference type="NCBI Taxonomy" id="1960912"/>
    <lineage>
        <taxon>Eukaryota</taxon>
        <taxon>Metazoa</taxon>
        <taxon>Spiralia</taxon>
        <taxon>Lophotrochozoa</taxon>
        <taxon>Mollusca</taxon>
        <taxon>Gastropoda</taxon>
        <taxon>Caenogastropoda</taxon>
        <taxon>Littorinimorpha</taxon>
        <taxon>Tonnoidea</taxon>
        <taxon>Ranellidae</taxon>
        <taxon>Charonia</taxon>
    </lineage>
</organism>
<name>A0A1S6JPZ3_9CAEN</name>
<feature type="chain" id="PRO_5012233011" evidence="1">
    <location>
        <begin position="20"/>
        <end position="109"/>
    </location>
</feature>
<dbReference type="PROSITE" id="PS00018">
    <property type="entry name" value="EF_HAND_1"/>
    <property type="match status" value="1"/>
</dbReference>
<dbReference type="AlphaFoldDB" id="A0A1S6JPZ3"/>
<proteinExistence type="evidence at transcript level"/>
<feature type="signal peptide" evidence="1">
    <location>
        <begin position="1"/>
        <end position="19"/>
    </location>
</feature>
<evidence type="ECO:0000256" key="1">
    <source>
        <dbReference type="SAM" id="SignalP"/>
    </source>
</evidence>
<reference evidence="2" key="1">
    <citation type="journal article" date="2017" name="Peptides">
        <title>Neuropeptides encoded within a neural transcriptome of the giant triton snail Charonia tritonis, a Crown-of-Thorns Starfish predator.</title>
        <authorList>
            <person name="Bose U."/>
            <person name="Suwansa-Ard S."/>
            <person name="Maikaeo L."/>
            <person name="Motti C.A."/>
            <person name="Hall M.R."/>
            <person name="Cummins S.F."/>
        </authorList>
    </citation>
    <scope>NUCLEOTIDE SEQUENCE</scope>
    <source>
        <tissue evidence="2">Nervous tissue</tissue>
    </source>
</reference>
<dbReference type="EMBL" id="KY287954">
    <property type="protein sequence ID" value="AQS80485.1"/>
    <property type="molecule type" value="mRNA"/>
</dbReference>
<protein>
    <submittedName>
        <fullName evidence="2">Allatotropin-2</fullName>
    </submittedName>
</protein>